<accession>A0ABN7UKW4</accession>
<evidence type="ECO:0000313" key="2">
    <source>
        <dbReference type="Proteomes" id="UP000789901"/>
    </source>
</evidence>
<sequence>MFNLEFWKINRIANVNWAPDPPTAGAIINIDYSVGNLSMPTTHLVYVVAAVVRDDRNTDPTVSNKVKVDRGVTDISVSTSLKWPSDKTKYSLVVFLLDYKYGIYDCVRFSGRSLKKH</sequence>
<proteinExistence type="predicted"/>
<reference evidence="1 2" key="1">
    <citation type="submission" date="2021-06" db="EMBL/GenBank/DDBJ databases">
        <authorList>
            <person name="Kallberg Y."/>
            <person name="Tangrot J."/>
            <person name="Rosling A."/>
        </authorList>
    </citation>
    <scope>NUCLEOTIDE SEQUENCE [LARGE SCALE GENOMIC DNA]</scope>
    <source>
        <strain evidence="1 2">120-4 pot B 10/14</strain>
    </source>
</reference>
<protein>
    <submittedName>
        <fullName evidence="1">31699_t:CDS:1</fullName>
    </submittedName>
</protein>
<name>A0ABN7UKW4_GIGMA</name>
<gene>
    <name evidence="1" type="ORF">GMARGA_LOCUS7302</name>
</gene>
<dbReference type="EMBL" id="CAJVQB010003495">
    <property type="protein sequence ID" value="CAG8609856.1"/>
    <property type="molecule type" value="Genomic_DNA"/>
</dbReference>
<organism evidence="1 2">
    <name type="scientific">Gigaspora margarita</name>
    <dbReference type="NCBI Taxonomy" id="4874"/>
    <lineage>
        <taxon>Eukaryota</taxon>
        <taxon>Fungi</taxon>
        <taxon>Fungi incertae sedis</taxon>
        <taxon>Mucoromycota</taxon>
        <taxon>Glomeromycotina</taxon>
        <taxon>Glomeromycetes</taxon>
        <taxon>Diversisporales</taxon>
        <taxon>Gigasporaceae</taxon>
        <taxon>Gigaspora</taxon>
    </lineage>
</organism>
<keyword evidence="2" id="KW-1185">Reference proteome</keyword>
<dbReference type="Proteomes" id="UP000789901">
    <property type="component" value="Unassembled WGS sequence"/>
</dbReference>
<comment type="caution">
    <text evidence="1">The sequence shown here is derived from an EMBL/GenBank/DDBJ whole genome shotgun (WGS) entry which is preliminary data.</text>
</comment>
<evidence type="ECO:0000313" key="1">
    <source>
        <dbReference type="EMBL" id="CAG8609856.1"/>
    </source>
</evidence>